<dbReference type="InterPro" id="IPR004713">
    <property type="entry name" value="CaH_exchang"/>
</dbReference>
<evidence type="ECO:0000313" key="10">
    <source>
        <dbReference type="EMBL" id="TFB01065.1"/>
    </source>
</evidence>
<evidence type="ECO:0000256" key="7">
    <source>
        <dbReference type="ARBA" id="ARBA00023136"/>
    </source>
</evidence>
<evidence type="ECO:0000256" key="2">
    <source>
        <dbReference type="ARBA" id="ARBA00008170"/>
    </source>
</evidence>
<organism evidence="10 11">
    <name type="scientific">Trichoderma ghanense</name>
    <dbReference type="NCBI Taxonomy" id="65468"/>
    <lineage>
        <taxon>Eukaryota</taxon>
        <taxon>Fungi</taxon>
        <taxon>Dikarya</taxon>
        <taxon>Ascomycota</taxon>
        <taxon>Pezizomycotina</taxon>
        <taxon>Sordariomycetes</taxon>
        <taxon>Hypocreomycetidae</taxon>
        <taxon>Hypocreales</taxon>
        <taxon>Hypocreaceae</taxon>
        <taxon>Trichoderma</taxon>
    </lineage>
</organism>
<accession>A0ABY2H0R1</accession>
<feature type="transmembrane region" description="Helical" evidence="8">
    <location>
        <begin position="133"/>
        <end position="157"/>
    </location>
</feature>
<evidence type="ECO:0000256" key="3">
    <source>
        <dbReference type="ARBA" id="ARBA00022448"/>
    </source>
</evidence>
<comment type="similarity">
    <text evidence="2">Belongs to the Ca(2+):cation antiporter (CaCA) (TC 2.A.19) family.</text>
</comment>
<protein>
    <submittedName>
        <fullName evidence="10">Vacuolar calcium ion transporter</fullName>
    </submittedName>
</protein>
<gene>
    <name evidence="10" type="ORF">CCMA1212_006839</name>
</gene>
<feature type="transmembrane region" description="Helical" evidence="8">
    <location>
        <begin position="252"/>
        <end position="276"/>
    </location>
</feature>
<evidence type="ECO:0000256" key="5">
    <source>
        <dbReference type="ARBA" id="ARBA00022989"/>
    </source>
</evidence>
<feature type="transmembrane region" description="Helical" evidence="8">
    <location>
        <begin position="45"/>
        <end position="68"/>
    </location>
</feature>
<feature type="transmembrane region" description="Helical" evidence="8">
    <location>
        <begin position="74"/>
        <end position="92"/>
    </location>
</feature>
<evidence type="ECO:0000256" key="4">
    <source>
        <dbReference type="ARBA" id="ARBA00022692"/>
    </source>
</evidence>
<dbReference type="PANTHER" id="PTHR31503:SF22">
    <property type="entry name" value="VACUOLAR CALCIUM ION TRANSPORTER"/>
    <property type="match status" value="1"/>
</dbReference>
<comment type="caution">
    <text evidence="10">The sequence shown here is derived from an EMBL/GenBank/DDBJ whole genome shotgun (WGS) entry which is preliminary data.</text>
</comment>
<evidence type="ECO:0000313" key="11">
    <source>
        <dbReference type="Proteomes" id="UP001642720"/>
    </source>
</evidence>
<proteinExistence type="inferred from homology"/>
<reference evidence="10 11" key="1">
    <citation type="submission" date="2018-01" db="EMBL/GenBank/DDBJ databases">
        <title>Genome characterization of the sugarcane-associated fungus Trichoderma ghanense CCMA-1212 and their application in lignocelulose bioconversion.</title>
        <authorList>
            <person name="Steindorff A.S."/>
            <person name="Mendes T.D."/>
            <person name="Vilela E.S.D."/>
            <person name="Rodrigues D.S."/>
            <person name="Formighieri E.F."/>
            <person name="Melo I.S."/>
            <person name="Favaro L.C.L."/>
        </authorList>
    </citation>
    <scope>NUCLEOTIDE SEQUENCE [LARGE SCALE GENOMIC DNA]</scope>
    <source>
        <strain evidence="10 11">CCMA-1212</strain>
    </source>
</reference>
<keyword evidence="3" id="KW-0813">Transport</keyword>
<feature type="domain" description="Sodium/calcium exchanger membrane region" evidence="9">
    <location>
        <begin position="98"/>
        <end position="224"/>
    </location>
</feature>
<evidence type="ECO:0000256" key="1">
    <source>
        <dbReference type="ARBA" id="ARBA00004127"/>
    </source>
</evidence>
<feature type="transmembrane region" description="Helical" evidence="8">
    <location>
        <begin position="104"/>
        <end position="127"/>
    </location>
</feature>
<keyword evidence="7 8" id="KW-0472">Membrane</keyword>
<feature type="transmembrane region" description="Helical" evidence="8">
    <location>
        <begin position="206"/>
        <end position="224"/>
    </location>
</feature>
<dbReference type="Proteomes" id="UP001642720">
    <property type="component" value="Unassembled WGS sequence"/>
</dbReference>
<dbReference type="InterPro" id="IPR004837">
    <property type="entry name" value="NaCa_Exmemb"/>
</dbReference>
<dbReference type="EMBL" id="PPTA01000009">
    <property type="protein sequence ID" value="TFB01065.1"/>
    <property type="molecule type" value="Genomic_DNA"/>
</dbReference>
<evidence type="ECO:0000259" key="9">
    <source>
        <dbReference type="Pfam" id="PF01699"/>
    </source>
</evidence>
<keyword evidence="11" id="KW-1185">Reference proteome</keyword>
<evidence type="ECO:0000256" key="8">
    <source>
        <dbReference type="SAM" id="Phobius"/>
    </source>
</evidence>
<sequence>MAAPPFVPRYLTLPTPILNQDVDRHFPHLPRSDACRRELREVIELLTPGSYSNLLLVFVPLGIAYGIKDKSPELIFWFNFLAIIPLSKLNLLKICRLSAVLGPTAGGCLHAILDNAPLLIVGIAAIQHGAAHIAQSCIMGSVLANLLLVVGWCFLVGSIRHRELIFNATFASTTSSLMMVASTSLVVPSAISEVHCSVNPDCEDRLVRMSHSASLALLFLFVVYQHYRWRSHRQLLEATAPERVDRSCTSRVLLGIVEALLLVTVLGMASLSAYFLMRTMSSVTDSEFLSKRVVSFALLPLALDGPARIEAIAAAYNNHTTTALEFAIGRSMNVALFITPTLVLFSWAAQPSHPMTLHFPTLETISIFLGTLLVAELCRDGKSDFLEGAMCLVTSVICEVLPIIEAAAYRLHSCSVLVHASSSFFQSKARSSYGGVFPGFVAPLWNST</sequence>
<feature type="transmembrane region" description="Helical" evidence="8">
    <location>
        <begin position="328"/>
        <end position="349"/>
    </location>
</feature>
<name>A0ABY2H0R1_9HYPO</name>
<dbReference type="Gene3D" id="1.20.1420.30">
    <property type="entry name" value="NCX, central ion-binding region"/>
    <property type="match status" value="1"/>
</dbReference>
<feature type="domain" description="Sodium/calcium exchanger membrane region" evidence="9">
    <location>
        <begin position="259"/>
        <end position="394"/>
    </location>
</feature>
<evidence type="ECO:0000256" key="6">
    <source>
        <dbReference type="ARBA" id="ARBA00023065"/>
    </source>
</evidence>
<dbReference type="InterPro" id="IPR044880">
    <property type="entry name" value="NCX_ion-bd_dom_sf"/>
</dbReference>
<dbReference type="RefSeq" id="XP_073557266.1">
    <property type="nucleotide sequence ID" value="XM_073704034.1"/>
</dbReference>
<keyword evidence="5 8" id="KW-1133">Transmembrane helix</keyword>
<comment type="subcellular location">
    <subcellularLocation>
        <location evidence="1">Endomembrane system</location>
        <topology evidence="1">Multi-pass membrane protein</topology>
    </subcellularLocation>
</comment>
<keyword evidence="4 8" id="KW-0812">Transmembrane</keyword>
<dbReference type="PANTHER" id="PTHR31503">
    <property type="entry name" value="VACUOLAR CALCIUM ION TRANSPORTER"/>
    <property type="match status" value="1"/>
</dbReference>
<keyword evidence="6" id="KW-0406">Ion transport</keyword>
<feature type="transmembrane region" description="Helical" evidence="8">
    <location>
        <begin position="164"/>
        <end position="186"/>
    </location>
</feature>
<dbReference type="GeneID" id="300578484"/>
<dbReference type="Pfam" id="PF01699">
    <property type="entry name" value="Na_Ca_ex"/>
    <property type="match status" value="2"/>
</dbReference>